<dbReference type="InterPro" id="IPR029017">
    <property type="entry name" value="Enolase-like_N"/>
</dbReference>
<evidence type="ECO:0000313" key="3">
    <source>
        <dbReference type="Proteomes" id="UP001440984"/>
    </source>
</evidence>
<evidence type="ECO:0000313" key="2">
    <source>
        <dbReference type="EMBL" id="MEQ0562015.1"/>
    </source>
</evidence>
<dbReference type="Proteomes" id="UP001440984">
    <property type="component" value="Unassembled WGS sequence"/>
</dbReference>
<dbReference type="SUPFAM" id="SSF54826">
    <property type="entry name" value="Enolase N-terminal domain-like"/>
    <property type="match status" value="1"/>
</dbReference>
<gene>
    <name evidence="2" type="ORF">ABJI51_23270</name>
</gene>
<dbReference type="EMBL" id="JBDZYD010000008">
    <property type="protein sequence ID" value="MEQ0562015.1"/>
    <property type="molecule type" value="Genomic_DNA"/>
</dbReference>
<proteinExistence type="predicted"/>
<organism evidence="2 3">
    <name type="scientific">Amycolatopsis melonis</name>
    <dbReference type="NCBI Taxonomy" id="3156488"/>
    <lineage>
        <taxon>Bacteria</taxon>
        <taxon>Bacillati</taxon>
        <taxon>Actinomycetota</taxon>
        <taxon>Actinomycetes</taxon>
        <taxon>Pseudonocardiales</taxon>
        <taxon>Pseudonocardiaceae</taxon>
        <taxon>Amycolatopsis</taxon>
    </lineage>
</organism>
<evidence type="ECO:0000256" key="1">
    <source>
        <dbReference type="SAM" id="MobiDB-lite"/>
    </source>
</evidence>
<keyword evidence="3" id="KW-1185">Reference proteome</keyword>
<protein>
    <submittedName>
        <fullName evidence="2">Uncharacterized protein</fullName>
    </submittedName>
</protein>
<feature type="region of interest" description="Disordered" evidence="1">
    <location>
        <begin position="37"/>
        <end position="84"/>
    </location>
</feature>
<feature type="region of interest" description="Disordered" evidence="1">
    <location>
        <begin position="1"/>
        <end position="22"/>
    </location>
</feature>
<accession>A0ABV0LI87</accession>
<comment type="caution">
    <text evidence="2">The sequence shown here is derived from an EMBL/GenBank/DDBJ whole genome shotgun (WGS) entry which is preliminary data.</text>
</comment>
<dbReference type="RefSeq" id="WP_348953554.1">
    <property type="nucleotide sequence ID" value="NZ_JBDZYD010000008.1"/>
</dbReference>
<name>A0ABV0LI87_9PSEU</name>
<reference evidence="2 3" key="1">
    <citation type="submission" date="2024-05" db="EMBL/GenBank/DDBJ databases">
        <authorList>
            <person name="Zhao H."/>
            <person name="Xu Y."/>
            <person name="Lin S."/>
            <person name="Spain J.C."/>
            <person name="Zhou N.-Y."/>
        </authorList>
    </citation>
    <scope>NUCLEOTIDE SEQUENCE [LARGE SCALE GENOMIC DNA]</scope>
    <source>
        <strain evidence="2 3">NEAU-NG30</strain>
    </source>
</reference>
<dbReference type="Gene3D" id="3.30.390.10">
    <property type="entry name" value="Enolase-like, N-terminal domain"/>
    <property type="match status" value="1"/>
</dbReference>
<sequence length="84" mass="9104">MSCRASFHFPAPGQALPRRRPGLRPWRRLLTVPMTGRPRCEERTVPSGASTGTDEAVEPRDGGRSRYHGKGVVSVPRPAAGARA</sequence>